<name>A0A328UGL2_9FIRM</name>
<dbReference type="SUPFAM" id="SSF159468">
    <property type="entry name" value="AtpF-like"/>
    <property type="match status" value="1"/>
</dbReference>
<comment type="similarity">
    <text evidence="1">Belongs to the V-ATPase F subunit family.</text>
</comment>
<organism evidence="4 5">
    <name type="scientific">Hydrogeniiclostridium mannosilyticum</name>
    <dbReference type="NCBI Taxonomy" id="2764322"/>
    <lineage>
        <taxon>Bacteria</taxon>
        <taxon>Bacillati</taxon>
        <taxon>Bacillota</taxon>
        <taxon>Clostridia</taxon>
        <taxon>Eubacteriales</taxon>
        <taxon>Acutalibacteraceae</taxon>
        <taxon>Hydrogeniiclostridium</taxon>
    </lineage>
</organism>
<dbReference type="Pfam" id="PF01990">
    <property type="entry name" value="ATP-synt_F"/>
    <property type="match status" value="1"/>
</dbReference>
<protein>
    <submittedName>
        <fullName evidence="4">ATP synthase subunit F</fullName>
    </submittedName>
</protein>
<evidence type="ECO:0000313" key="5">
    <source>
        <dbReference type="Proteomes" id="UP000249377"/>
    </source>
</evidence>
<evidence type="ECO:0000256" key="1">
    <source>
        <dbReference type="ARBA" id="ARBA00010148"/>
    </source>
</evidence>
<evidence type="ECO:0000256" key="2">
    <source>
        <dbReference type="ARBA" id="ARBA00022448"/>
    </source>
</evidence>
<keyword evidence="3" id="KW-0406">Ion transport</keyword>
<keyword evidence="2" id="KW-0813">Transport</keyword>
<dbReference type="Gene3D" id="3.40.50.10580">
    <property type="entry name" value="ATPase, V1 complex, subunit F"/>
    <property type="match status" value="1"/>
</dbReference>
<dbReference type="RefSeq" id="WP_112331398.1">
    <property type="nucleotide sequence ID" value="NZ_JADPHD010000001.1"/>
</dbReference>
<reference evidence="4 5" key="1">
    <citation type="submission" date="2018-06" db="EMBL/GenBank/DDBJ databases">
        <title>Noncontiguous genome sequence of Ruminococcaceae bacterium ASD2818.</title>
        <authorList>
            <person name="Chaplin A.V."/>
            <person name="Sokolova S.R."/>
            <person name="Kochetkova T.O."/>
            <person name="Goltsov A.Y."/>
            <person name="Trofimov D.Y."/>
            <person name="Efimov B.A."/>
        </authorList>
    </citation>
    <scope>NUCLEOTIDE SEQUENCE [LARGE SCALE GENOMIC DNA]</scope>
    <source>
        <strain evidence="4 5">ASD2818</strain>
    </source>
</reference>
<dbReference type="Proteomes" id="UP000249377">
    <property type="component" value="Unassembled WGS sequence"/>
</dbReference>
<sequence>MRFYLISDNVDTQVGLRLAGIDGVVVHEPAEVEKALDRAVKMEDVAVILITETLLQLCREKVYSLKLNCKRPLIVEIPDRHGNGRTSDSITRYVREAIGLKL</sequence>
<dbReference type="InterPro" id="IPR008218">
    <property type="entry name" value="ATPase_V1-cplx_f_g_su"/>
</dbReference>
<proteinExistence type="inferred from homology"/>
<dbReference type="AlphaFoldDB" id="A0A328UGL2"/>
<evidence type="ECO:0000313" key="4">
    <source>
        <dbReference type="EMBL" id="RAQ30201.1"/>
    </source>
</evidence>
<gene>
    <name evidence="4" type="ORF">DPQ25_01445</name>
</gene>
<accession>A0A328UGL2</accession>
<comment type="caution">
    <text evidence="4">The sequence shown here is derived from an EMBL/GenBank/DDBJ whole genome shotgun (WGS) entry which is preliminary data.</text>
</comment>
<dbReference type="EMBL" id="QLYR01000001">
    <property type="protein sequence ID" value="RAQ30201.1"/>
    <property type="molecule type" value="Genomic_DNA"/>
</dbReference>
<keyword evidence="5" id="KW-1185">Reference proteome</keyword>
<dbReference type="GO" id="GO:0046961">
    <property type="term" value="F:proton-transporting ATPase activity, rotational mechanism"/>
    <property type="evidence" value="ECO:0007669"/>
    <property type="project" value="InterPro"/>
</dbReference>
<evidence type="ECO:0000256" key="3">
    <source>
        <dbReference type="ARBA" id="ARBA00023065"/>
    </source>
</evidence>
<dbReference type="InterPro" id="IPR036906">
    <property type="entry name" value="ATPase_V1_fsu_sf"/>
</dbReference>